<proteinExistence type="predicted"/>
<dbReference type="RefSeq" id="XP_046593939.1">
    <property type="nucleotide sequence ID" value="XM_046737983.1"/>
</dbReference>
<accession>A0ABM3G0Z0</accession>
<reference evidence="2" key="1">
    <citation type="submission" date="2025-08" db="UniProtKB">
        <authorList>
            <consortium name="RefSeq"/>
        </authorList>
    </citation>
    <scope>IDENTIFICATION</scope>
    <source>
        <tissue evidence="2">Thorax and Abdomen</tissue>
    </source>
</reference>
<name>A0ABM3G0Z0_NEOLC</name>
<evidence type="ECO:0000313" key="2">
    <source>
        <dbReference type="RefSeq" id="XP_046593939.1"/>
    </source>
</evidence>
<sequence>MKGKFVDHQRTRHAYSNVSMRSLRSIVNHWCTERLCAVIDVEGLKFRKIIALLTSKHGVAAEEQLIVLVELHDYEGTSSAQATDLLFLYAESSQDEIRGNQRSCSRSLGENYDPQSCSLKSTVEFYGIPFAESPGIRTRMTRVSRPRGHDLSAALFTQVNSRQLAFVQSFMFTFRLVAYFATEIAAN</sequence>
<gene>
    <name evidence="2" type="primary">LOC124294106</name>
</gene>
<dbReference type="Proteomes" id="UP000829291">
    <property type="component" value="Chromosome 4"/>
</dbReference>
<evidence type="ECO:0000313" key="1">
    <source>
        <dbReference type="Proteomes" id="UP000829291"/>
    </source>
</evidence>
<keyword evidence="1" id="KW-1185">Reference proteome</keyword>
<protein>
    <submittedName>
        <fullName evidence="2">Uncharacterized protein LOC124294106</fullName>
    </submittedName>
</protein>
<organism evidence="1 2">
    <name type="scientific">Neodiprion lecontei</name>
    <name type="common">Redheaded pine sawfly</name>
    <dbReference type="NCBI Taxonomy" id="441921"/>
    <lineage>
        <taxon>Eukaryota</taxon>
        <taxon>Metazoa</taxon>
        <taxon>Ecdysozoa</taxon>
        <taxon>Arthropoda</taxon>
        <taxon>Hexapoda</taxon>
        <taxon>Insecta</taxon>
        <taxon>Pterygota</taxon>
        <taxon>Neoptera</taxon>
        <taxon>Endopterygota</taxon>
        <taxon>Hymenoptera</taxon>
        <taxon>Tenthredinoidea</taxon>
        <taxon>Diprionidae</taxon>
        <taxon>Diprioninae</taxon>
        <taxon>Neodiprion</taxon>
    </lineage>
</organism>
<dbReference type="GeneID" id="124294106"/>